<comment type="similarity">
    <text evidence="1">Belongs to the sigma-70 factor family. ECF subfamily.</text>
</comment>
<comment type="caution">
    <text evidence="8">The sequence shown here is derived from an EMBL/GenBank/DDBJ whole genome shotgun (WGS) entry which is preliminary data.</text>
</comment>
<dbReference type="InterPro" id="IPR036388">
    <property type="entry name" value="WH-like_DNA-bd_sf"/>
</dbReference>
<dbReference type="Pfam" id="PF08281">
    <property type="entry name" value="Sigma70_r4_2"/>
    <property type="match status" value="1"/>
</dbReference>
<evidence type="ECO:0000256" key="4">
    <source>
        <dbReference type="ARBA" id="ARBA00023125"/>
    </source>
</evidence>
<dbReference type="InterPro" id="IPR013325">
    <property type="entry name" value="RNA_pol_sigma_r2"/>
</dbReference>
<dbReference type="PANTHER" id="PTHR43133:SF50">
    <property type="entry name" value="ECF RNA POLYMERASE SIGMA FACTOR SIGM"/>
    <property type="match status" value="1"/>
</dbReference>
<gene>
    <name evidence="8" type="ORF">M1843_04145</name>
</gene>
<evidence type="ECO:0000256" key="5">
    <source>
        <dbReference type="ARBA" id="ARBA00023163"/>
    </source>
</evidence>
<dbReference type="Proteomes" id="UP001651050">
    <property type="component" value="Unassembled WGS sequence"/>
</dbReference>
<keyword evidence="9" id="KW-1185">Reference proteome</keyword>
<dbReference type="EMBL" id="JALQCY010000001">
    <property type="protein sequence ID" value="MCK9792939.1"/>
    <property type="molecule type" value="Genomic_DNA"/>
</dbReference>
<evidence type="ECO:0000313" key="8">
    <source>
        <dbReference type="EMBL" id="MCK9792939.1"/>
    </source>
</evidence>
<feature type="domain" description="RNA polymerase sigma-70 region 2" evidence="6">
    <location>
        <begin position="12"/>
        <end position="49"/>
    </location>
</feature>
<dbReference type="InterPro" id="IPR039425">
    <property type="entry name" value="RNA_pol_sigma-70-like"/>
</dbReference>
<dbReference type="SUPFAM" id="SSF88946">
    <property type="entry name" value="Sigma2 domain of RNA polymerase sigma factors"/>
    <property type="match status" value="1"/>
</dbReference>
<feature type="domain" description="RNA polymerase sigma factor 70 region 4 type 2" evidence="7">
    <location>
        <begin position="117"/>
        <end position="164"/>
    </location>
</feature>
<protein>
    <submittedName>
        <fullName evidence="8">Sigma-70 family RNA polymerase sigma factor</fullName>
    </submittedName>
</protein>
<dbReference type="SUPFAM" id="SSF88659">
    <property type="entry name" value="Sigma3 and sigma4 domains of RNA polymerase sigma factors"/>
    <property type="match status" value="1"/>
</dbReference>
<dbReference type="NCBIfam" id="TIGR02937">
    <property type="entry name" value="sigma70-ECF"/>
    <property type="match status" value="1"/>
</dbReference>
<dbReference type="InterPro" id="IPR013324">
    <property type="entry name" value="RNA_pol_sigma_r3/r4-like"/>
</dbReference>
<dbReference type="Gene3D" id="1.10.10.10">
    <property type="entry name" value="Winged helix-like DNA-binding domain superfamily/Winged helix DNA-binding domain"/>
    <property type="match status" value="1"/>
</dbReference>
<organism evidence="8 9">
    <name type="scientific">Isoptericola peretonis</name>
    <dbReference type="NCBI Taxonomy" id="2918523"/>
    <lineage>
        <taxon>Bacteria</taxon>
        <taxon>Bacillati</taxon>
        <taxon>Actinomycetota</taxon>
        <taxon>Actinomycetes</taxon>
        <taxon>Micrococcales</taxon>
        <taxon>Promicromonosporaceae</taxon>
        <taxon>Isoptericola</taxon>
    </lineage>
</organism>
<dbReference type="CDD" id="cd06171">
    <property type="entry name" value="Sigma70_r4"/>
    <property type="match status" value="1"/>
</dbReference>
<keyword evidence="3" id="KW-0731">Sigma factor</keyword>
<evidence type="ECO:0000256" key="1">
    <source>
        <dbReference type="ARBA" id="ARBA00010641"/>
    </source>
</evidence>
<evidence type="ECO:0000259" key="6">
    <source>
        <dbReference type="Pfam" id="PF04542"/>
    </source>
</evidence>
<dbReference type="Gene3D" id="1.10.1740.10">
    <property type="match status" value="1"/>
</dbReference>
<accession>A0ABT0J0J9</accession>
<reference evidence="8 9" key="1">
    <citation type="submission" date="2022-02" db="EMBL/GenBank/DDBJ databases">
        <title>The car tank lid bacteriome: a reservoir of bacteria with potential in bioremediation of fuel.</title>
        <authorList>
            <person name="Vidal-Verdu A."/>
            <person name="Gomez-Martinez D."/>
            <person name="Latorre-Perez A."/>
            <person name="Pereto J."/>
            <person name="Porcar M."/>
        </authorList>
    </citation>
    <scope>NUCLEOTIDE SEQUENCE [LARGE SCALE GENOMIC DNA]</scope>
    <source>
        <strain evidence="8 9">4D.3</strain>
    </source>
</reference>
<dbReference type="RefSeq" id="WP_416342781.1">
    <property type="nucleotide sequence ID" value="NZ_JALQCY010000001.1"/>
</dbReference>
<dbReference type="PANTHER" id="PTHR43133">
    <property type="entry name" value="RNA POLYMERASE ECF-TYPE SIGMA FACTO"/>
    <property type="match status" value="1"/>
</dbReference>
<dbReference type="InterPro" id="IPR007627">
    <property type="entry name" value="RNA_pol_sigma70_r2"/>
</dbReference>
<proteinExistence type="inferred from homology"/>
<dbReference type="InterPro" id="IPR014284">
    <property type="entry name" value="RNA_pol_sigma-70_dom"/>
</dbReference>
<evidence type="ECO:0000259" key="7">
    <source>
        <dbReference type="Pfam" id="PF08281"/>
    </source>
</evidence>
<keyword evidence="4" id="KW-0238">DNA-binding</keyword>
<evidence type="ECO:0000313" key="9">
    <source>
        <dbReference type="Proteomes" id="UP001651050"/>
    </source>
</evidence>
<evidence type="ECO:0000256" key="2">
    <source>
        <dbReference type="ARBA" id="ARBA00023015"/>
    </source>
</evidence>
<evidence type="ECO:0000256" key="3">
    <source>
        <dbReference type="ARBA" id="ARBA00023082"/>
    </source>
</evidence>
<keyword evidence="5" id="KW-0804">Transcription</keyword>
<keyword evidence="2" id="KW-0805">Transcription regulation</keyword>
<sequence>MAQWEDELAELARERGRALVGYAYVLCGDQRLAEDLVQDALVKVFARLRRGAGERAGGAGVHPLDGGGTSEAYVRRAILTLFLDEHRRRKRWAAARPLVATDDRVRGAASGATARADVAAALGRLAPRERACVVLRYLEDLTVPQVADALGLAQGTVKRYLSDATATLRDVLRVSDDGMTGARTGMSAGMGLTDERRAAR</sequence>
<dbReference type="Pfam" id="PF04542">
    <property type="entry name" value="Sigma70_r2"/>
    <property type="match status" value="1"/>
</dbReference>
<name>A0ABT0J0J9_9MICO</name>
<dbReference type="InterPro" id="IPR013249">
    <property type="entry name" value="RNA_pol_sigma70_r4_t2"/>
</dbReference>